<organism evidence="3 4">
    <name type="scientific">Aedes albopictus</name>
    <name type="common">Asian tiger mosquito</name>
    <name type="synonym">Stegomyia albopicta</name>
    <dbReference type="NCBI Taxonomy" id="7160"/>
    <lineage>
        <taxon>Eukaryota</taxon>
        <taxon>Metazoa</taxon>
        <taxon>Ecdysozoa</taxon>
        <taxon>Arthropoda</taxon>
        <taxon>Hexapoda</taxon>
        <taxon>Insecta</taxon>
        <taxon>Pterygota</taxon>
        <taxon>Neoptera</taxon>
        <taxon>Endopterygota</taxon>
        <taxon>Diptera</taxon>
        <taxon>Nematocera</taxon>
        <taxon>Culicoidea</taxon>
        <taxon>Culicidae</taxon>
        <taxon>Culicinae</taxon>
        <taxon>Aedini</taxon>
        <taxon>Aedes</taxon>
        <taxon>Stegomyia</taxon>
    </lineage>
</organism>
<proteinExistence type="predicted"/>
<keyword evidence="2" id="KW-0472">Membrane</keyword>
<name>A0ABM1YRI7_AEDAL</name>
<accession>A0ABM1YRI7</accession>
<evidence type="ECO:0000256" key="2">
    <source>
        <dbReference type="SAM" id="Phobius"/>
    </source>
</evidence>
<feature type="compositionally biased region" description="Polar residues" evidence="1">
    <location>
        <begin position="210"/>
        <end position="220"/>
    </location>
</feature>
<evidence type="ECO:0000256" key="1">
    <source>
        <dbReference type="SAM" id="MobiDB-lite"/>
    </source>
</evidence>
<keyword evidence="2" id="KW-1133">Transmembrane helix</keyword>
<feature type="transmembrane region" description="Helical" evidence="2">
    <location>
        <begin position="68"/>
        <end position="89"/>
    </location>
</feature>
<protein>
    <submittedName>
        <fullName evidence="3">Uncharacterized protein</fullName>
    </submittedName>
</protein>
<evidence type="ECO:0000313" key="3">
    <source>
        <dbReference type="EnsemblMetazoa" id="AALFPA23_011513.P16334"/>
    </source>
</evidence>
<dbReference type="Proteomes" id="UP000069940">
    <property type="component" value="Unassembled WGS sequence"/>
</dbReference>
<feature type="region of interest" description="Disordered" evidence="1">
    <location>
        <begin position="200"/>
        <end position="227"/>
    </location>
</feature>
<reference evidence="3" key="2">
    <citation type="submission" date="2025-05" db="UniProtKB">
        <authorList>
            <consortium name="EnsemblMetazoa"/>
        </authorList>
    </citation>
    <scope>IDENTIFICATION</scope>
    <source>
        <strain evidence="3">Foshan</strain>
    </source>
</reference>
<keyword evidence="2" id="KW-0812">Transmembrane</keyword>
<dbReference type="GeneID" id="109417842"/>
<keyword evidence="4" id="KW-1185">Reference proteome</keyword>
<sequence>MRRASSTLSTQRLAVLTAVSTHNMIGNQTVSYYNAAGNSSSSVRGSGHHHQGLQTLRPGANMHGNVNVMLGGAMLSVVITVLCFVCYCCHRNIKKRSNSIYRQQWLENEANMEIYSVEQCYDTPTGYGPSSVGIDDNGVNSVRCGPYFMENSSGNEYQPIPATAAASAVQVQQHPHQYSHLFNGPPPSYDAVLAQDEIAATSKSRPKSSDLCSTLSSDGGESNPRGLSAKLERLLNDPTGTQRRKRMEPDFTDLGRMIGLPGCDEIGNCSCPLSDSLQVYCRKCGQYVDGGLVQNHLNNNQLLGCEESTTGGGGNTNWTGSTAIGCDNLMDCDDGDNNGNSIQITNSDNGITYRSISGSALNELLLQDLQFHSTDDTVAPATMTAAAATTGELDNDWSCCTGRDDARHNEENNNNLTSSASLPPLLVIARTIPVDGSAVGGAFVPADTGSNNANSPNNNGNHESAQATVEVGAGPNGGEGNKPAADNDGGDTFRNLTENGLVRLDMSQIIDQTGLPTYEAALRLESSGYV</sequence>
<evidence type="ECO:0000313" key="4">
    <source>
        <dbReference type="Proteomes" id="UP000069940"/>
    </source>
</evidence>
<reference evidence="4" key="1">
    <citation type="journal article" date="2015" name="Proc. Natl. Acad. Sci. U.S.A.">
        <title>Genome sequence of the Asian Tiger mosquito, Aedes albopictus, reveals insights into its biology, genetics, and evolution.</title>
        <authorList>
            <person name="Chen X.G."/>
            <person name="Jiang X."/>
            <person name="Gu J."/>
            <person name="Xu M."/>
            <person name="Wu Y."/>
            <person name="Deng Y."/>
            <person name="Zhang C."/>
            <person name="Bonizzoni M."/>
            <person name="Dermauw W."/>
            <person name="Vontas J."/>
            <person name="Armbruster P."/>
            <person name="Huang X."/>
            <person name="Yang Y."/>
            <person name="Zhang H."/>
            <person name="He W."/>
            <person name="Peng H."/>
            <person name="Liu Y."/>
            <person name="Wu K."/>
            <person name="Chen J."/>
            <person name="Lirakis M."/>
            <person name="Topalis P."/>
            <person name="Van Leeuwen T."/>
            <person name="Hall A.B."/>
            <person name="Jiang X."/>
            <person name="Thorpe C."/>
            <person name="Mueller R.L."/>
            <person name="Sun C."/>
            <person name="Waterhouse R.M."/>
            <person name="Yan G."/>
            <person name="Tu Z.J."/>
            <person name="Fang X."/>
            <person name="James A.A."/>
        </authorList>
    </citation>
    <scope>NUCLEOTIDE SEQUENCE [LARGE SCALE GENOMIC DNA]</scope>
    <source>
        <strain evidence="4">Foshan</strain>
    </source>
</reference>
<feature type="region of interest" description="Disordered" evidence="1">
    <location>
        <begin position="470"/>
        <end position="492"/>
    </location>
</feature>
<dbReference type="RefSeq" id="XP_029725446.2">
    <property type="nucleotide sequence ID" value="XM_029869586.2"/>
</dbReference>
<dbReference type="RefSeq" id="XP_062709498.1">
    <property type="nucleotide sequence ID" value="XM_062853514.1"/>
</dbReference>
<dbReference type="EnsemblMetazoa" id="AALFPA23_011513.R16334">
    <property type="protein sequence ID" value="AALFPA23_011513.P16334"/>
    <property type="gene ID" value="AALFPA23_011513"/>
</dbReference>
<dbReference type="EnsemblMetazoa" id="AALFPA23_011513.R16335">
    <property type="protein sequence ID" value="AALFPA23_011513.P16335"/>
    <property type="gene ID" value="AALFPA23_011513"/>
</dbReference>